<evidence type="ECO:0000256" key="3">
    <source>
        <dbReference type="ARBA" id="ARBA00022603"/>
    </source>
</evidence>
<sequence length="489" mass="57372">METPALGKIFRRLLSHQTCSTLRYHRPSSLRPAPTYHEQRRSYKGRRDGHDPDDRAQSSWQQRTQILPPDKLEEYEKAPLVTAHLLRGRRERPRRVKMLTRDFIEDSLYNPNYGYFPKQATIFSPGQPFDFNAISDEPEFHRQLGERYTAFENDLDARSYNETRQLWHTPTELFRPYYGEAIARYLVTNYKLSHHPFHDLIIYELGAGNGTLMLNILDYIRDYHPDVYPRTKFKVIEISTALASLQTSQLQRDASSRGHTSHVQIINRSIFSWETYVPAPCYFLALEVFDNFPHDSIRYDPFTETPLQGTVLIDSEGNFFEFYTPNVEPVASRFLQVRHAACSRRFSHPLQESRWLRRLKANLPFAPNLTDPEFIPTRLLQFFDILHAYFPLHQLVTSDFHSLPDAVRGFNAPVVQTRFQRRTVPVTTPYVMQGYFDILFPTDFAIMEDLYRAVTGKLTKVTSHADWLRRWAYTEDTQCANGENPMLSW</sequence>
<evidence type="ECO:0000256" key="4">
    <source>
        <dbReference type="ARBA" id="ARBA00022679"/>
    </source>
</evidence>
<keyword evidence="10" id="KW-1185">Reference proteome</keyword>
<evidence type="ECO:0000256" key="2">
    <source>
        <dbReference type="ARBA" id="ARBA00005891"/>
    </source>
</evidence>
<dbReference type="InterPro" id="IPR038375">
    <property type="entry name" value="NDUFAF7_sf"/>
</dbReference>
<keyword evidence="5 7" id="KW-0496">Mitochondrion</keyword>
<feature type="compositionally biased region" description="Basic and acidic residues" evidence="8">
    <location>
        <begin position="37"/>
        <end position="56"/>
    </location>
</feature>
<dbReference type="AlphaFoldDB" id="A0AA43TR40"/>
<dbReference type="GO" id="GO:0032259">
    <property type="term" value="P:methylation"/>
    <property type="evidence" value="ECO:0007669"/>
    <property type="project" value="UniProtKB-KW"/>
</dbReference>
<dbReference type="InterPro" id="IPR003788">
    <property type="entry name" value="NDUFAF7"/>
</dbReference>
<evidence type="ECO:0000256" key="6">
    <source>
        <dbReference type="ARBA" id="ARBA00048612"/>
    </source>
</evidence>
<proteinExistence type="inferred from homology"/>
<comment type="subcellular location">
    <subcellularLocation>
        <location evidence="1 7">Mitochondrion</location>
    </subcellularLocation>
</comment>
<comment type="function">
    <text evidence="7">Arginine methyltransferase involved in the assembly or stability of mitochondrial NADH:ubiquinone oxidoreductase complex (complex I).</text>
</comment>
<dbReference type="EMBL" id="JAPUFD010000007">
    <property type="protein sequence ID" value="MDI1488326.1"/>
    <property type="molecule type" value="Genomic_DNA"/>
</dbReference>
<dbReference type="Gene3D" id="3.40.50.12710">
    <property type="match status" value="1"/>
</dbReference>
<dbReference type="SUPFAM" id="SSF53335">
    <property type="entry name" value="S-adenosyl-L-methionine-dependent methyltransferases"/>
    <property type="match status" value="1"/>
</dbReference>
<reference evidence="9" key="1">
    <citation type="journal article" date="2023" name="Genome Biol. Evol.">
        <title>First Whole Genome Sequence and Flow Cytometry Genome Size Data for the Lichen-Forming Fungus Ramalina farinacea (Ascomycota).</title>
        <authorList>
            <person name="Llewellyn T."/>
            <person name="Mian S."/>
            <person name="Hill R."/>
            <person name="Leitch I.J."/>
            <person name="Gaya E."/>
        </authorList>
    </citation>
    <scope>NUCLEOTIDE SEQUENCE</scope>
    <source>
        <strain evidence="9">LIQ254RAFAR</strain>
    </source>
</reference>
<keyword evidence="3 7" id="KW-0489">Methyltransferase</keyword>
<comment type="similarity">
    <text evidence="2 7">Belongs to the NDUFAF7 family.</text>
</comment>
<organism evidence="9 10">
    <name type="scientific">Ramalina farinacea</name>
    <dbReference type="NCBI Taxonomy" id="258253"/>
    <lineage>
        <taxon>Eukaryota</taxon>
        <taxon>Fungi</taxon>
        <taxon>Dikarya</taxon>
        <taxon>Ascomycota</taxon>
        <taxon>Pezizomycotina</taxon>
        <taxon>Lecanoromycetes</taxon>
        <taxon>OSLEUM clade</taxon>
        <taxon>Lecanoromycetidae</taxon>
        <taxon>Lecanorales</taxon>
        <taxon>Lecanorineae</taxon>
        <taxon>Ramalinaceae</taxon>
        <taxon>Ramalina</taxon>
    </lineage>
</organism>
<dbReference type="Pfam" id="PF02636">
    <property type="entry name" value="Methyltransf_28"/>
    <property type="match status" value="1"/>
</dbReference>
<evidence type="ECO:0000313" key="10">
    <source>
        <dbReference type="Proteomes" id="UP001161017"/>
    </source>
</evidence>
<evidence type="ECO:0000256" key="5">
    <source>
        <dbReference type="ARBA" id="ARBA00023128"/>
    </source>
</evidence>
<comment type="catalytic activity">
    <reaction evidence="6 7">
        <text>L-arginyl-[protein] + 2 S-adenosyl-L-methionine = N(omega),N(omega)'-dimethyl-L-arginyl-[protein] + 2 S-adenosyl-L-homocysteine + 2 H(+)</text>
        <dbReference type="Rhea" id="RHEA:48108"/>
        <dbReference type="Rhea" id="RHEA-COMP:10532"/>
        <dbReference type="Rhea" id="RHEA-COMP:11992"/>
        <dbReference type="ChEBI" id="CHEBI:15378"/>
        <dbReference type="ChEBI" id="CHEBI:29965"/>
        <dbReference type="ChEBI" id="CHEBI:57856"/>
        <dbReference type="ChEBI" id="CHEBI:59789"/>
        <dbReference type="ChEBI" id="CHEBI:88221"/>
        <dbReference type="EC" id="2.1.1.320"/>
    </reaction>
</comment>
<dbReference type="InterPro" id="IPR029063">
    <property type="entry name" value="SAM-dependent_MTases_sf"/>
</dbReference>
<evidence type="ECO:0000256" key="7">
    <source>
        <dbReference type="RuleBase" id="RU364114"/>
    </source>
</evidence>
<comment type="caution">
    <text evidence="9">The sequence shown here is derived from an EMBL/GenBank/DDBJ whole genome shotgun (WGS) entry which is preliminary data.</text>
</comment>
<evidence type="ECO:0000256" key="8">
    <source>
        <dbReference type="SAM" id="MobiDB-lite"/>
    </source>
</evidence>
<dbReference type="PANTHER" id="PTHR12049:SF5">
    <property type="entry name" value="PROTEIN ARGININE METHYLTRANSFERASE NDUFAF7 HOMOLOG, MITOCHONDRIAL"/>
    <property type="match status" value="1"/>
</dbReference>
<gene>
    <name evidence="9" type="ORF">OHK93_007600</name>
</gene>
<evidence type="ECO:0000313" key="9">
    <source>
        <dbReference type="EMBL" id="MDI1488326.1"/>
    </source>
</evidence>
<feature type="region of interest" description="Disordered" evidence="8">
    <location>
        <begin position="24"/>
        <end position="62"/>
    </location>
</feature>
<dbReference type="Proteomes" id="UP001161017">
    <property type="component" value="Unassembled WGS sequence"/>
</dbReference>
<dbReference type="PANTHER" id="PTHR12049">
    <property type="entry name" value="PROTEIN ARGININE METHYLTRANSFERASE NDUFAF7, MITOCHONDRIAL"/>
    <property type="match status" value="1"/>
</dbReference>
<protein>
    <recommendedName>
        <fullName evidence="7">Protein arginine methyltransferase NDUFAF7</fullName>
        <ecNumber evidence="7">2.1.1.320</ecNumber>
    </recommendedName>
</protein>
<accession>A0AA43TR40</accession>
<evidence type="ECO:0000256" key="1">
    <source>
        <dbReference type="ARBA" id="ARBA00004173"/>
    </source>
</evidence>
<dbReference type="FunFam" id="3.40.50.12710:FF:000002">
    <property type="entry name" value="Protein arginine methyltransferase NDUFAF7"/>
    <property type="match status" value="1"/>
</dbReference>
<dbReference type="GO" id="GO:0005739">
    <property type="term" value="C:mitochondrion"/>
    <property type="evidence" value="ECO:0007669"/>
    <property type="project" value="UniProtKB-SubCell"/>
</dbReference>
<dbReference type="GO" id="GO:0035243">
    <property type="term" value="F:protein-arginine omega-N symmetric methyltransferase activity"/>
    <property type="evidence" value="ECO:0007669"/>
    <property type="project" value="UniProtKB-EC"/>
</dbReference>
<dbReference type="EC" id="2.1.1.320" evidence="7"/>
<keyword evidence="4 7" id="KW-0808">Transferase</keyword>
<name>A0AA43TR40_9LECA</name>